<evidence type="ECO:0000313" key="2">
    <source>
        <dbReference type="EMBL" id="CAA9585137.1"/>
    </source>
</evidence>
<evidence type="ECO:0000256" key="1">
    <source>
        <dbReference type="SAM" id="MobiDB-lite"/>
    </source>
</evidence>
<proteinExistence type="predicted"/>
<reference evidence="2" key="1">
    <citation type="submission" date="2020-02" db="EMBL/GenBank/DDBJ databases">
        <authorList>
            <person name="Meier V. D."/>
        </authorList>
    </citation>
    <scope>NUCLEOTIDE SEQUENCE</scope>
    <source>
        <strain evidence="2">AVDCRST_MAG88</strain>
    </source>
</reference>
<name>A0A6J4VPT1_9BACT</name>
<organism evidence="2">
    <name type="scientific">uncultured Thermomicrobiales bacterium</name>
    <dbReference type="NCBI Taxonomy" id="1645740"/>
    <lineage>
        <taxon>Bacteria</taxon>
        <taxon>Pseudomonadati</taxon>
        <taxon>Thermomicrobiota</taxon>
        <taxon>Thermomicrobia</taxon>
        <taxon>Thermomicrobiales</taxon>
        <taxon>environmental samples</taxon>
    </lineage>
</organism>
<dbReference type="AlphaFoldDB" id="A0A6J4VPT1"/>
<feature type="region of interest" description="Disordered" evidence="1">
    <location>
        <begin position="92"/>
        <end position="115"/>
    </location>
</feature>
<dbReference type="EMBL" id="CADCWM010000934">
    <property type="protein sequence ID" value="CAA9585137.1"/>
    <property type="molecule type" value="Genomic_DNA"/>
</dbReference>
<protein>
    <submittedName>
        <fullName evidence="2">Uncharacterized protein</fullName>
    </submittedName>
</protein>
<sequence>MATFANTASPVVPVATPVAGPTLPLTGVDPAYARIRAIPLDTGRFVAGPDELVIAAATAVALFGTPEVVLGRAVIIRDVPDAPSEGATRLWYHPCGPPEPGNPASRVDVRRSGRR</sequence>
<gene>
    <name evidence="2" type="ORF">AVDCRST_MAG88-3826</name>
</gene>
<accession>A0A6J4VPT1</accession>